<evidence type="ECO:0000313" key="4">
    <source>
        <dbReference type="EMBL" id="MDR0182116.1"/>
    </source>
</evidence>
<keyword evidence="5" id="KW-1185">Reference proteome</keyword>
<keyword evidence="3" id="KW-0732">Signal</keyword>
<keyword evidence="2" id="KW-0472">Membrane</keyword>
<organism evidence="4 5">
    <name type="scientific">Lysobacter arvi</name>
    <dbReference type="NCBI Taxonomy" id="3038776"/>
    <lineage>
        <taxon>Bacteria</taxon>
        <taxon>Pseudomonadati</taxon>
        <taxon>Pseudomonadota</taxon>
        <taxon>Gammaproteobacteria</taxon>
        <taxon>Lysobacterales</taxon>
        <taxon>Lysobacteraceae</taxon>
        <taxon>Lysobacter</taxon>
    </lineage>
</organism>
<feature type="chain" id="PRO_5046706757" evidence="3">
    <location>
        <begin position="35"/>
        <end position="206"/>
    </location>
</feature>
<dbReference type="Pfam" id="PF11742">
    <property type="entry name" value="DUF3302"/>
    <property type="match status" value="1"/>
</dbReference>
<evidence type="ECO:0000256" key="3">
    <source>
        <dbReference type="SAM" id="SignalP"/>
    </source>
</evidence>
<dbReference type="EMBL" id="JARUHG010000001">
    <property type="protein sequence ID" value="MDR0182116.1"/>
    <property type="molecule type" value="Genomic_DNA"/>
</dbReference>
<evidence type="ECO:0000256" key="1">
    <source>
        <dbReference type="SAM" id="MobiDB-lite"/>
    </source>
</evidence>
<feature type="transmembrane region" description="Helical" evidence="2">
    <location>
        <begin position="48"/>
        <end position="68"/>
    </location>
</feature>
<evidence type="ECO:0000313" key="5">
    <source>
        <dbReference type="Proteomes" id="UP001233535"/>
    </source>
</evidence>
<feature type="signal peptide" evidence="3">
    <location>
        <begin position="1"/>
        <end position="34"/>
    </location>
</feature>
<dbReference type="Proteomes" id="UP001233535">
    <property type="component" value="Unassembled WGS sequence"/>
</dbReference>
<accession>A0ABU1CA96</accession>
<protein>
    <submittedName>
        <fullName evidence="4">DUF3302 domain-containing protein</fullName>
    </submittedName>
</protein>
<keyword evidence="2" id="KW-0812">Transmembrane</keyword>
<evidence type="ECO:0000256" key="2">
    <source>
        <dbReference type="SAM" id="Phobius"/>
    </source>
</evidence>
<keyword evidence="2" id="KW-1133">Transmembrane helix</keyword>
<reference evidence="4 5" key="1">
    <citation type="submission" date="2023-04" db="EMBL/GenBank/DDBJ databases">
        <title>Lysobacter sp. strain UC isolated from soil sample.</title>
        <authorList>
            <person name="Choksket S."/>
            <person name="Harshvardhan F."/>
            <person name="Rana R."/>
            <person name="Patil P.B."/>
            <person name="Korpole S."/>
        </authorList>
    </citation>
    <scope>NUCLEOTIDE SEQUENCE [LARGE SCALE GENOMIC DNA]</scope>
    <source>
        <strain evidence="4 5">UC</strain>
    </source>
</reference>
<proteinExistence type="predicted"/>
<sequence length="206" mass="22471">MSPCIDTPRRVRTARALARTAAALALLQPCLAHASLLSGEALDTMANVVAWIALIIVPVVLIAVFWIVHILPERIAEKRRHPQLDAIKTLCLLSLVFGGLLWPLAWLWAYTRPVLHKLAYGTDTADHHGHGSDALTPLHDATVAPEPDTAVEPVAQSAVDTHARAAETQAEVDEMRRRIRSLEMALAMGQRPGERTARATPGDDEE</sequence>
<feature type="transmembrane region" description="Helical" evidence="2">
    <location>
        <begin position="89"/>
        <end position="109"/>
    </location>
</feature>
<feature type="region of interest" description="Disordered" evidence="1">
    <location>
        <begin position="186"/>
        <end position="206"/>
    </location>
</feature>
<comment type="caution">
    <text evidence="4">The sequence shown here is derived from an EMBL/GenBank/DDBJ whole genome shotgun (WGS) entry which is preliminary data.</text>
</comment>
<name>A0ABU1CA96_9GAMM</name>
<dbReference type="InterPro" id="IPR011223">
    <property type="entry name" value="UCP028770"/>
</dbReference>
<dbReference type="RefSeq" id="WP_309261273.1">
    <property type="nucleotide sequence ID" value="NZ_JARUHG010000001.1"/>
</dbReference>
<gene>
    <name evidence="4" type="ORF">P8609_03915</name>
</gene>